<evidence type="ECO:0000313" key="6">
    <source>
        <dbReference type="Proteomes" id="UP000198866"/>
    </source>
</evidence>
<dbReference type="Gene3D" id="1.10.287.470">
    <property type="entry name" value="Helix hairpin bin"/>
    <property type="match status" value="2"/>
</dbReference>
<accession>A0A1H7CH79</accession>
<dbReference type="PANTHER" id="PTHR32347:SF23">
    <property type="entry name" value="BLL5650 PROTEIN"/>
    <property type="match status" value="1"/>
</dbReference>
<protein>
    <submittedName>
        <fullName evidence="5">HlyD family secretion protein</fullName>
    </submittedName>
</protein>
<dbReference type="Gene3D" id="2.40.30.170">
    <property type="match status" value="1"/>
</dbReference>
<keyword evidence="2 3" id="KW-0175">Coiled coil</keyword>
<dbReference type="STRING" id="667676.SAMN05192539_102115"/>
<proteinExistence type="predicted"/>
<sequence>MMPSRSSASTLRLFVVIIAFVACSALVACSHRNDNTWQGYVEGEFVYLGSSQSGKLTQLDVARGDEIAVNAPVFALESVDEAAALQQAQQQLAAARAQLADIQTGKRPPEIDVTKAQLAQAIANARKATLQLTRDEAQYRVGGVPKGQLDDSRAAADAANAQVRELTHEVDVARLPGRSQQLAAQAAQVDAAQAAVAQAQWKLDQKRVNAPARGRVYDTLYRVGEWVQAGSPVVQMLPPQNVKVRFFVPETLVGSLQPGRALAIHCDGCASDVNAKITYVSSSSEYTPPVIYSNESRGKLVFMIEARPSVDDAPRLHPGQPVSVSLR</sequence>
<dbReference type="GO" id="GO:0030313">
    <property type="term" value="C:cell envelope"/>
    <property type="evidence" value="ECO:0007669"/>
    <property type="project" value="UniProtKB-SubCell"/>
</dbReference>
<reference evidence="6" key="1">
    <citation type="submission" date="2016-10" db="EMBL/GenBank/DDBJ databases">
        <authorList>
            <person name="Varghese N."/>
            <person name="Submissions S."/>
        </authorList>
    </citation>
    <scope>NUCLEOTIDE SEQUENCE [LARGE SCALE GENOMIC DNA]</scope>
    <source>
        <strain evidence="6">LMG 26031</strain>
    </source>
</reference>
<feature type="domain" description="YbhG-like alpha-helical hairpin" evidence="4">
    <location>
        <begin position="82"/>
        <end position="204"/>
    </location>
</feature>
<gene>
    <name evidence="5" type="ORF">SAMN05192539_102115</name>
</gene>
<organism evidence="5 6">
    <name type="scientific">Paraburkholderia diazotrophica</name>
    <dbReference type="NCBI Taxonomy" id="667676"/>
    <lineage>
        <taxon>Bacteria</taxon>
        <taxon>Pseudomonadati</taxon>
        <taxon>Pseudomonadota</taxon>
        <taxon>Betaproteobacteria</taxon>
        <taxon>Burkholderiales</taxon>
        <taxon>Burkholderiaceae</taxon>
        <taxon>Paraburkholderia</taxon>
    </lineage>
</organism>
<dbReference type="InterPro" id="IPR050465">
    <property type="entry name" value="UPF0194_transport"/>
</dbReference>
<dbReference type="Proteomes" id="UP000198866">
    <property type="component" value="Unassembled WGS sequence"/>
</dbReference>
<dbReference type="PANTHER" id="PTHR32347">
    <property type="entry name" value="EFFLUX SYSTEM COMPONENT YKNX-RELATED"/>
    <property type="match status" value="1"/>
</dbReference>
<dbReference type="RefSeq" id="WP_090869723.1">
    <property type="nucleotide sequence ID" value="NZ_FNYE01000021.1"/>
</dbReference>
<dbReference type="OrthoDB" id="8558741at2"/>
<evidence type="ECO:0000256" key="1">
    <source>
        <dbReference type="ARBA" id="ARBA00004196"/>
    </source>
</evidence>
<dbReference type="AlphaFoldDB" id="A0A1H7CH79"/>
<feature type="coiled-coil region" evidence="3">
    <location>
        <begin position="78"/>
        <end position="105"/>
    </location>
</feature>
<evidence type="ECO:0000256" key="2">
    <source>
        <dbReference type="ARBA" id="ARBA00023054"/>
    </source>
</evidence>
<dbReference type="Gene3D" id="2.40.50.100">
    <property type="match status" value="1"/>
</dbReference>
<dbReference type="Pfam" id="PF25881">
    <property type="entry name" value="HH_YBHG"/>
    <property type="match status" value="1"/>
</dbReference>
<keyword evidence="6" id="KW-1185">Reference proteome</keyword>
<dbReference type="SUPFAM" id="SSF111369">
    <property type="entry name" value="HlyD-like secretion proteins"/>
    <property type="match status" value="1"/>
</dbReference>
<comment type="subcellular location">
    <subcellularLocation>
        <location evidence="1">Cell envelope</location>
    </subcellularLocation>
</comment>
<dbReference type="InterPro" id="IPR059052">
    <property type="entry name" value="HH_YbhG-like"/>
</dbReference>
<name>A0A1H7CH79_9BURK</name>
<dbReference type="EMBL" id="FNYE01000021">
    <property type="protein sequence ID" value="SEJ86492.1"/>
    <property type="molecule type" value="Genomic_DNA"/>
</dbReference>
<dbReference type="PROSITE" id="PS51257">
    <property type="entry name" value="PROKAR_LIPOPROTEIN"/>
    <property type="match status" value="1"/>
</dbReference>
<evidence type="ECO:0000259" key="4">
    <source>
        <dbReference type="Pfam" id="PF25881"/>
    </source>
</evidence>
<evidence type="ECO:0000313" key="5">
    <source>
        <dbReference type="EMBL" id="SEJ86492.1"/>
    </source>
</evidence>
<evidence type="ECO:0000256" key="3">
    <source>
        <dbReference type="SAM" id="Coils"/>
    </source>
</evidence>